<proteinExistence type="predicted"/>
<dbReference type="InterPro" id="IPR006497">
    <property type="entry name" value="Phage_lambda_VrpO_N"/>
</dbReference>
<dbReference type="EMBL" id="QSKF01000032">
    <property type="protein sequence ID" value="RHE35702.1"/>
    <property type="molecule type" value="Genomic_DNA"/>
</dbReference>
<dbReference type="EMBL" id="CYZD01000001">
    <property type="protein sequence ID" value="CUN35832.1"/>
    <property type="molecule type" value="Genomic_DNA"/>
</dbReference>
<evidence type="ECO:0000313" key="2">
    <source>
        <dbReference type="EMBL" id="CUN35832.1"/>
    </source>
</evidence>
<reference evidence="2 4" key="1">
    <citation type="submission" date="2015-09" db="EMBL/GenBank/DDBJ databases">
        <authorList>
            <consortium name="Pathogen Informatics"/>
        </authorList>
    </citation>
    <scope>NUCLEOTIDE SEQUENCE [LARGE SCALE GENOMIC DNA]</scope>
    <source>
        <strain evidence="2 4">2789STDY5608837</strain>
    </source>
</reference>
<sequence length="253" mass="29053">MANPQLEDGFMRVANGIVDNICKLSLNGTEQKVIWCVIRYTYGFNRKSHRLSASFISQWANCDISSVKRALRRLQKMNIIVCINSDKRGVTAELKFNKNPDQWKLTGGRNDTSVKNDTGGEIATGLVAETPLELVAELPPKKEQIIKTNIKTKSHNDFFEKIWKSYPRKLGKSDVTQKAKKELYEAGEEVVLRAINSYTSEIQENGTAEKYIMYGSTFFNSRWRDYVREPEVQFETKEESEEPVDYSNVEMGW</sequence>
<evidence type="ECO:0000259" key="1">
    <source>
        <dbReference type="Pfam" id="PF04492"/>
    </source>
</evidence>
<dbReference type="NCBIfam" id="TIGR01610">
    <property type="entry name" value="phage_O_Nterm"/>
    <property type="match status" value="1"/>
</dbReference>
<dbReference type="AlphaFoldDB" id="A0A173W8N4"/>
<name>A0A173W8N4_9FIRM</name>
<protein>
    <submittedName>
        <fullName evidence="2">Phage replication protein O, N-terminal domain</fullName>
    </submittedName>
</protein>
<accession>A0A173W8N4</accession>
<evidence type="ECO:0000313" key="3">
    <source>
        <dbReference type="EMBL" id="RHE35702.1"/>
    </source>
</evidence>
<dbReference type="Gene3D" id="1.10.10.10">
    <property type="entry name" value="Winged helix-like DNA-binding domain superfamily/Winged helix DNA-binding domain"/>
    <property type="match status" value="1"/>
</dbReference>
<reference evidence="3 5" key="2">
    <citation type="submission" date="2018-08" db="EMBL/GenBank/DDBJ databases">
        <title>A genome reference for cultivated species of the human gut microbiota.</title>
        <authorList>
            <person name="Zou Y."/>
            <person name="Xue W."/>
            <person name="Luo G."/>
        </authorList>
    </citation>
    <scope>NUCLEOTIDE SEQUENCE [LARGE SCALE GENOMIC DNA]</scope>
    <source>
        <strain evidence="3 5">AM28-23</strain>
    </source>
</reference>
<dbReference type="Proteomes" id="UP000283745">
    <property type="component" value="Unassembled WGS sequence"/>
</dbReference>
<dbReference type="InterPro" id="IPR036388">
    <property type="entry name" value="WH-like_DNA-bd_sf"/>
</dbReference>
<dbReference type="RefSeq" id="WP_055065376.1">
    <property type="nucleotide sequence ID" value="NZ_CABJFK010000032.1"/>
</dbReference>
<dbReference type="Proteomes" id="UP000095409">
    <property type="component" value="Unassembled WGS sequence"/>
</dbReference>
<feature type="domain" description="Bacteriophage lambda Replication protein O N-terminal" evidence="1">
    <location>
        <begin position="5"/>
        <end position="91"/>
    </location>
</feature>
<gene>
    <name evidence="3" type="ORF">DW740_17580</name>
    <name evidence="2" type="ORF">ERS852394_00005</name>
</gene>
<dbReference type="GO" id="GO:0006260">
    <property type="term" value="P:DNA replication"/>
    <property type="evidence" value="ECO:0007669"/>
    <property type="project" value="InterPro"/>
</dbReference>
<evidence type="ECO:0000313" key="5">
    <source>
        <dbReference type="Proteomes" id="UP000283745"/>
    </source>
</evidence>
<organism evidence="2 4">
    <name type="scientific">Blautia obeum</name>
    <dbReference type="NCBI Taxonomy" id="40520"/>
    <lineage>
        <taxon>Bacteria</taxon>
        <taxon>Bacillati</taxon>
        <taxon>Bacillota</taxon>
        <taxon>Clostridia</taxon>
        <taxon>Lachnospirales</taxon>
        <taxon>Lachnospiraceae</taxon>
        <taxon>Blautia</taxon>
    </lineage>
</organism>
<evidence type="ECO:0000313" key="4">
    <source>
        <dbReference type="Proteomes" id="UP000095409"/>
    </source>
</evidence>
<dbReference type="Pfam" id="PF04492">
    <property type="entry name" value="Phage_rep_O"/>
    <property type="match status" value="1"/>
</dbReference>